<dbReference type="GO" id="GO:0016567">
    <property type="term" value="P:protein ubiquitination"/>
    <property type="evidence" value="ECO:0007669"/>
    <property type="project" value="TreeGrafter"/>
</dbReference>
<keyword evidence="1" id="KW-0479">Metal-binding</keyword>
<dbReference type="PANTHER" id="PTHR45969">
    <property type="entry name" value="RING ZINC FINGER PROTEIN-RELATED"/>
    <property type="match status" value="1"/>
</dbReference>
<gene>
    <name evidence="6" type="ORF">K452DRAFT_346492</name>
</gene>
<dbReference type="GO" id="GO:0061630">
    <property type="term" value="F:ubiquitin protein ligase activity"/>
    <property type="evidence" value="ECO:0007669"/>
    <property type="project" value="TreeGrafter"/>
</dbReference>
<dbReference type="PROSITE" id="PS50089">
    <property type="entry name" value="ZF_RING_2"/>
    <property type="match status" value="1"/>
</dbReference>
<dbReference type="InterPro" id="IPR013083">
    <property type="entry name" value="Znf_RING/FYVE/PHD"/>
</dbReference>
<sequence>MSGTMSTAQANVLVNSEEFLENAVRATAEKLQELAKEEDEGKGFCTICRERATLADWPIHLPTCNHIFCMDCIGGWARNSNKCPNCRAILYESPPPPPVSNTDNNAAVAVAVATALAGTTDNDDVVLRWDTFADGEWVNGMFVPSYPGPIGWPDDSPGTQAEGVWDHVGD</sequence>
<keyword evidence="2 4" id="KW-0863">Zinc-finger</keyword>
<dbReference type="InterPro" id="IPR001841">
    <property type="entry name" value="Znf_RING"/>
</dbReference>
<dbReference type="GeneID" id="54302979"/>
<dbReference type="RefSeq" id="XP_033399568.1">
    <property type="nucleotide sequence ID" value="XM_033545471.1"/>
</dbReference>
<dbReference type="SMART" id="SM00184">
    <property type="entry name" value="RING"/>
    <property type="match status" value="1"/>
</dbReference>
<dbReference type="EMBL" id="ML995481">
    <property type="protein sequence ID" value="KAF2143856.1"/>
    <property type="molecule type" value="Genomic_DNA"/>
</dbReference>
<protein>
    <recommendedName>
        <fullName evidence="5">RING-type domain-containing protein</fullName>
    </recommendedName>
</protein>
<accession>A0A6A6BIL4</accession>
<dbReference type="SUPFAM" id="SSF57850">
    <property type="entry name" value="RING/U-box"/>
    <property type="match status" value="1"/>
</dbReference>
<dbReference type="OrthoDB" id="3751080at2759"/>
<dbReference type="GO" id="GO:0008270">
    <property type="term" value="F:zinc ion binding"/>
    <property type="evidence" value="ECO:0007669"/>
    <property type="project" value="UniProtKB-KW"/>
</dbReference>
<evidence type="ECO:0000313" key="7">
    <source>
        <dbReference type="Proteomes" id="UP000799438"/>
    </source>
</evidence>
<organism evidence="6 7">
    <name type="scientific">Aplosporella prunicola CBS 121167</name>
    <dbReference type="NCBI Taxonomy" id="1176127"/>
    <lineage>
        <taxon>Eukaryota</taxon>
        <taxon>Fungi</taxon>
        <taxon>Dikarya</taxon>
        <taxon>Ascomycota</taxon>
        <taxon>Pezizomycotina</taxon>
        <taxon>Dothideomycetes</taxon>
        <taxon>Dothideomycetes incertae sedis</taxon>
        <taxon>Botryosphaeriales</taxon>
        <taxon>Aplosporellaceae</taxon>
        <taxon>Aplosporella</taxon>
    </lineage>
</organism>
<evidence type="ECO:0000256" key="4">
    <source>
        <dbReference type="PROSITE-ProRule" id="PRU00175"/>
    </source>
</evidence>
<keyword evidence="3" id="KW-0862">Zinc</keyword>
<dbReference type="PANTHER" id="PTHR45969:SF69">
    <property type="entry name" value="FINGER DOMAIN PROTEIN, PUTATIVE (AFU_ORTHOLOGUE AFUA_3G12190)-RELATED"/>
    <property type="match status" value="1"/>
</dbReference>
<name>A0A6A6BIL4_9PEZI</name>
<dbReference type="Proteomes" id="UP000799438">
    <property type="component" value="Unassembled WGS sequence"/>
</dbReference>
<dbReference type="Gene3D" id="3.30.40.10">
    <property type="entry name" value="Zinc/RING finger domain, C3HC4 (zinc finger)"/>
    <property type="match status" value="1"/>
</dbReference>
<proteinExistence type="predicted"/>
<feature type="domain" description="RING-type" evidence="5">
    <location>
        <begin position="45"/>
        <end position="87"/>
    </location>
</feature>
<dbReference type="PROSITE" id="PS00518">
    <property type="entry name" value="ZF_RING_1"/>
    <property type="match status" value="1"/>
</dbReference>
<evidence type="ECO:0000256" key="3">
    <source>
        <dbReference type="ARBA" id="ARBA00022833"/>
    </source>
</evidence>
<reference evidence="6" key="1">
    <citation type="journal article" date="2020" name="Stud. Mycol.">
        <title>101 Dothideomycetes genomes: a test case for predicting lifestyles and emergence of pathogens.</title>
        <authorList>
            <person name="Haridas S."/>
            <person name="Albert R."/>
            <person name="Binder M."/>
            <person name="Bloem J."/>
            <person name="Labutti K."/>
            <person name="Salamov A."/>
            <person name="Andreopoulos B."/>
            <person name="Baker S."/>
            <person name="Barry K."/>
            <person name="Bills G."/>
            <person name="Bluhm B."/>
            <person name="Cannon C."/>
            <person name="Castanera R."/>
            <person name="Culley D."/>
            <person name="Daum C."/>
            <person name="Ezra D."/>
            <person name="Gonzalez J."/>
            <person name="Henrissat B."/>
            <person name="Kuo A."/>
            <person name="Liang C."/>
            <person name="Lipzen A."/>
            <person name="Lutzoni F."/>
            <person name="Magnuson J."/>
            <person name="Mondo S."/>
            <person name="Nolan M."/>
            <person name="Ohm R."/>
            <person name="Pangilinan J."/>
            <person name="Park H.-J."/>
            <person name="Ramirez L."/>
            <person name="Alfaro M."/>
            <person name="Sun H."/>
            <person name="Tritt A."/>
            <person name="Yoshinaga Y."/>
            <person name="Zwiers L.-H."/>
            <person name="Turgeon B."/>
            <person name="Goodwin S."/>
            <person name="Spatafora J."/>
            <person name="Crous P."/>
            <person name="Grigoriev I."/>
        </authorList>
    </citation>
    <scope>NUCLEOTIDE SEQUENCE</scope>
    <source>
        <strain evidence="6">CBS 121167</strain>
    </source>
</reference>
<keyword evidence="7" id="KW-1185">Reference proteome</keyword>
<evidence type="ECO:0000313" key="6">
    <source>
        <dbReference type="EMBL" id="KAF2143856.1"/>
    </source>
</evidence>
<dbReference type="Pfam" id="PF13639">
    <property type="entry name" value="zf-RING_2"/>
    <property type="match status" value="1"/>
</dbReference>
<evidence type="ECO:0000256" key="2">
    <source>
        <dbReference type="ARBA" id="ARBA00022771"/>
    </source>
</evidence>
<evidence type="ECO:0000256" key="1">
    <source>
        <dbReference type="ARBA" id="ARBA00022723"/>
    </source>
</evidence>
<dbReference type="InterPro" id="IPR017907">
    <property type="entry name" value="Znf_RING_CS"/>
</dbReference>
<evidence type="ECO:0000259" key="5">
    <source>
        <dbReference type="PROSITE" id="PS50089"/>
    </source>
</evidence>
<dbReference type="AlphaFoldDB" id="A0A6A6BIL4"/>